<reference evidence="1" key="1">
    <citation type="submission" date="2019-01" db="EMBL/GenBank/DDBJ databases">
        <authorList>
            <consortium name="Pathogen Informatics"/>
        </authorList>
    </citation>
    <scope>NUCLEOTIDE SEQUENCE [LARGE SCALE GENOMIC DNA]</scope>
    <source>
        <strain evidence="1">NCTC10113</strain>
    </source>
</reference>
<sequence length="64" mass="7220">MTQPNLHTMYNTKTFAAYDSGIFSHAFFNLIIKNLVIICDNNMSIFANENYIEGEVKNAQTVSA</sequence>
<geneLocation type="plasmid" evidence="1">
    <name>2</name>
</geneLocation>
<keyword evidence="1" id="KW-0614">Plasmid</keyword>
<organism evidence="1">
    <name type="scientific">Metamycoplasma salivarium</name>
    <name type="common">Mycoplasma salivarium</name>
    <dbReference type="NCBI Taxonomy" id="2124"/>
    <lineage>
        <taxon>Bacteria</taxon>
        <taxon>Bacillati</taxon>
        <taxon>Mycoplasmatota</taxon>
        <taxon>Mycoplasmoidales</taxon>
        <taxon>Metamycoplasmataceae</taxon>
        <taxon>Metamycoplasma</taxon>
    </lineage>
</organism>
<dbReference type="AlphaFoldDB" id="A0A448ZXT3"/>
<gene>
    <name evidence="1" type="ORF">NCTC10113_00970</name>
</gene>
<evidence type="ECO:0000313" key="1">
    <source>
        <dbReference type="EMBL" id="VEU56089.1"/>
    </source>
</evidence>
<dbReference type="RefSeq" id="WP_024543962.1">
    <property type="nucleotide sequence ID" value="NZ_BPLV01000001.1"/>
</dbReference>
<accession>A0A448ZXT3</accession>
<protein>
    <submittedName>
        <fullName evidence="1">Uncharacterized protein</fullName>
    </submittedName>
</protein>
<dbReference type="EMBL" id="LR214939">
    <property type="protein sequence ID" value="VEU56089.1"/>
    <property type="molecule type" value="Genomic_DNA"/>
</dbReference>
<proteinExistence type="predicted"/>
<name>A0A448ZXT3_METSV</name>